<sequence length="313" mass="34670">MKPARSFTLAAVAALLFLPAFEDQAAAQTPSLTEKINAYVGCINRLSERSYDSRRRYFEWVGKTGPTGKERIIYGTYTIYDTSGCRKAVEKANTLEPRDAGLEAAASAYADAVSKLEPLLKEADDYYERQDYKDDGMAKGKAMHPRLIAAWDAFAAADTALRNGVEAINDRRAAEQLAEIEQKEGRKAAYYVQALMIHAKRVLRVETSETRDVATITKAVSEFEDLVKGAEEFSGDGSGKISSSLMSNAKSFLVTSKQLMRRIRDKVPYSSGDQMMMGGAGAWMVEGSPARLLRDYNQMIDSYNRDGSFRGRP</sequence>
<protein>
    <recommendedName>
        <fullName evidence="4">DUF3829 domain-containing protein</fullName>
    </recommendedName>
</protein>
<keyword evidence="1" id="KW-0732">Signal</keyword>
<feature type="chain" id="PRO_5022074546" description="DUF3829 domain-containing protein" evidence="1">
    <location>
        <begin position="26"/>
        <end position="313"/>
    </location>
</feature>
<evidence type="ECO:0008006" key="4">
    <source>
        <dbReference type="Google" id="ProtNLM"/>
    </source>
</evidence>
<feature type="signal peptide" evidence="1">
    <location>
        <begin position="1"/>
        <end position="25"/>
    </location>
</feature>
<organism evidence="2 3">
    <name type="scientific">Reyranella soli</name>
    <dbReference type="NCBI Taxonomy" id="1230389"/>
    <lineage>
        <taxon>Bacteria</taxon>
        <taxon>Pseudomonadati</taxon>
        <taxon>Pseudomonadota</taxon>
        <taxon>Alphaproteobacteria</taxon>
        <taxon>Hyphomicrobiales</taxon>
        <taxon>Reyranellaceae</taxon>
        <taxon>Reyranella</taxon>
    </lineage>
</organism>
<dbReference type="OrthoDB" id="8004422at2"/>
<gene>
    <name evidence="2" type="primary">yiiG</name>
    <name evidence="2" type="ORF">RSO01_15490</name>
</gene>
<dbReference type="Pfam" id="PF12889">
    <property type="entry name" value="DUF3829"/>
    <property type="match status" value="1"/>
</dbReference>
<dbReference type="AlphaFoldDB" id="A0A512N623"/>
<dbReference type="Proteomes" id="UP000321058">
    <property type="component" value="Unassembled WGS sequence"/>
</dbReference>
<dbReference type="InterPro" id="IPR024291">
    <property type="entry name" value="DUF3829"/>
</dbReference>
<evidence type="ECO:0000313" key="2">
    <source>
        <dbReference type="EMBL" id="GEP54383.1"/>
    </source>
</evidence>
<dbReference type="EMBL" id="BKAJ01000030">
    <property type="protein sequence ID" value="GEP54383.1"/>
    <property type="molecule type" value="Genomic_DNA"/>
</dbReference>
<name>A0A512N623_9HYPH</name>
<evidence type="ECO:0000313" key="3">
    <source>
        <dbReference type="Proteomes" id="UP000321058"/>
    </source>
</evidence>
<accession>A0A512N623</accession>
<proteinExistence type="predicted"/>
<keyword evidence="3" id="KW-1185">Reference proteome</keyword>
<evidence type="ECO:0000256" key="1">
    <source>
        <dbReference type="SAM" id="SignalP"/>
    </source>
</evidence>
<reference evidence="2 3" key="1">
    <citation type="submission" date="2019-07" db="EMBL/GenBank/DDBJ databases">
        <title>Whole genome shotgun sequence of Reyranella soli NBRC 108950.</title>
        <authorList>
            <person name="Hosoyama A."/>
            <person name="Uohara A."/>
            <person name="Ohji S."/>
            <person name="Ichikawa N."/>
        </authorList>
    </citation>
    <scope>NUCLEOTIDE SEQUENCE [LARGE SCALE GENOMIC DNA]</scope>
    <source>
        <strain evidence="2 3">NBRC 108950</strain>
    </source>
</reference>
<comment type="caution">
    <text evidence="2">The sequence shown here is derived from an EMBL/GenBank/DDBJ whole genome shotgun (WGS) entry which is preliminary data.</text>
</comment>
<dbReference type="RefSeq" id="WP_147147866.1">
    <property type="nucleotide sequence ID" value="NZ_BKAJ01000030.1"/>
</dbReference>